<organism evidence="2 3">
    <name type="scientific">Lipingzhangella rawalii</name>
    <dbReference type="NCBI Taxonomy" id="2055835"/>
    <lineage>
        <taxon>Bacteria</taxon>
        <taxon>Bacillati</taxon>
        <taxon>Actinomycetota</taxon>
        <taxon>Actinomycetes</taxon>
        <taxon>Streptosporangiales</taxon>
        <taxon>Nocardiopsidaceae</taxon>
        <taxon>Lipingzhangella</taxon>
    </lineage>
</organism>
<evidence type="ECO:0000256" key="1">
    <source>
        <dbReference type="SAM" id="Phobius"/>
    </source>
</evidence>
<comment type="caution">
    <text evidence="2">The sequence shown here is derived from an EMBL/GenBank/DDBJ whole genome shotgun (WGS) entry which is preliminary data.</text>
</comment>
<keyword evidence="1" id="KW-0472">Membrane</keyword>
<protein>
    <recommendedName>
        <fullName evidence="4">NERD domain-containing protein</fullName>
    </recommendedName>
</protein>
<evidence type="ECO:0000313" key="2">
    <source>
        <dbReference type="EMBL" id="MDS1270264.1"/>
    </source>
</evidence>
<accession>A0ABU2H5Y2</accession>
<sequence>MRDGGEAEAGPVRPGDVPPTPEAYASRLALFAVRAVVVAAAGVMAGGFLGLDAGVLVAALLTLSYVLLATLGPHVPVPWGLGRWLRRLQRHGYHVLPEGPSEYLVIGPGGVFVLETRAWRNPVSWTGTEWLIGEIPARKRVDRVCRHAVRVGRALGLADVRPDVSVVPVVLVGRRLPQPAVRAGEALIARPRAAIRQIVDAPPVLESDEVVSLVTAQKA</sequence>
<keyword evidence="1" id="KW-0812">Transmembrane</keyword>
<feature type="transmembrane region" description="Helical" evidence="1">
    <location>
        <begin position="55"/>
        <end position="81"/>
    </location>
</feature>
<proteinExistence type="predicted"/>
<dbReference type="RefSeq" id="WP_310911790.1">
    <property type="nucleotide sequence ID" value="NZ_JAVLVT010000003.1"/>
</dbReference>
<evidence type="ECO:0008006" key="4">
    <source>
        <dbReference type="Google" id="ProtNLM"/>
    </source>
</evidence>
<dbReference type="Proteomes" id="UP001250214">
    <property type="component" value="Unassembled WGS sequence"/>
</dbReference>
<dbReference type="EMBL" id="JAVLVT010000003">
    <property type="protein sequence ID" value="MDS1270264.1"/>
    <property type="molecule type" value="Genomic_DNA"/>
</dbReference>
<keyword evidence="1" id="KW-1133">Transmembrane helix</keyword>
<reference evidence="3" key="1">
    <citation type="submission" date="2023-07" db="EMBL/GenBank/DDBJ databases">
        <title>Novel species in the genus Lipingzhangella isolated from Sambhar Salt Lake.</title>
        <authorList>
            <person name="Jiya N."/>
            <person name="Kajale S."/>
            <person name="Sharma A."/>
        </authorList>
    </citation>
    <scope>NUCLEOTIDE SEQUENCE [LARGE SCALE GENOMIC DNA]</scope>
    <source>
        <strain evidence="3">LS1_29</strain>
    </source>
</reference>
<keyword evidence="3" id="KW-1185">Reference proteome</keyword>
<feature type="transmembrane region" description="Helical" evidence="1">
    <location>
        <begin position="28"/>
        <end position="49"/>
    </location>
</feature>
<evidence type="ECO:0000313" key="3">
    <source>
        <dbReference type="Proteomes" id="UP001250214"/>
    </source>
</evidence>
<name>A0ABU2H5Y2_9ACTN</name>
<gene>
    <name evidence="2" type="ORF">RIF23_08155</name>
</gene>